<dbReference type="EMBL" id="JJQJ01000214">
    <property type="protein sequence ID" value="KKH44314.1"/>
    <property type="molecule type" value="Genomic_DNA"/>
</dbReference>
<evidence type="ECO:0000313" key="23">
    <source>
        <dbReference type="Proteomes" id="UP000033885"/>
    </source>
</evidence>
<dbReference type="Proteomes" id="UP000034758">
    <property type="component" value="Unassembled WGS sequence"/>
</dbReference>
<keyword evidence="30" id="KW-1185">Reference proteome</keyword>
<dbReference type="Proteomes" id="UP000034842">
    <property type="component" value="Unassembled WGS sequence"/>
</dbReference>
<keyword evidence="1" id="KW-0812">Transmembrane</keyword>
<dbReference type="EMBL" id="JJQG01000054">
    <property type="protein sequence ID" value="KKH40329.1"/>
    <property type="molecule type" value="Genomic_DNA"/>
</dbReference>
<evidence type="ECO:0000313" key="18">
    <source>
        <dbReference type="EMBL" id="KKH92750.1"/>
    </source>
</evidence>
<dbReference type="Proteomes" id="UP000034872">
    <property type="component" value="Unassembled WGS sequence"/>
</dbReference>
<evidence type="ECO:0000313" key="27">
    <source>
        <dbReference type="Proteomes" id="UP000034152"/>
    </source>
</evidence>
<dbReference type="Proteomes" id="UP000034142">
    <property type="component" value="Unassembled WGS sequence"/>
</dbReference>
<dbReference type="EMBL" id="JJQZ01000145">
    <property type="protein sequence ID" value="KKH92750.1"/>
    <property type="molecule type" value="Genomic_DNA"/>
</dbReference>
<evidence type="ECO:0000313" key="26">
    <source>
        <dbReference type="Proteomes" id="UP000034142"/>
    </source>
</evidence>
<dbReference type="Proteomes" id="UP000034925">
    <property type="component" value="Unassembled WGS sequence"/>
</dbReference>
<evidence type="ECO:0000313" key="11">
    <source>
        <dbReference type="EMBL" id="KKH70528.1"/>
    </source>
</evidence>
<dbReference type="EMBL" id="JJRA01000002">
    <property type="protein sequence ID" value="KKI07008.1"/>
    <property type="molecule type" value="Genomic_DNA"/>
</dbReference>
<dbReference type="Proteomes" id="UP000034152">
    <property type="component" value="Unassembled WGS sequence"/>
</dbReference>
<evidence type="ECO:0000313" key="37">
    <source>
        <dbReference type="Proteomes" id="UP000034925"/>
    </source>
</evidence>
<evidence type="ECO:0000313" key="36">
    <source>
        <dbReference type="Proteomes" id="UP000034872"/>
    </source>
</evidence>
<evidence type="ECO:0000313" key="29">
    <source>
        <dbReference type="Proteomes" id="UP000034547"/>
    </source>
</evidence>
<evidence type="ECO:0000313" key="25">
    <source>
        <dbReference type="Proteomes" id="UP000034040"/>
    </source>
</evidence>
<evidence type="ECO:0000313" key="38">
    <source>
        <dbReference type="Proteomes" id="UP000034937"/>
    </source>
</evidence>
<evidence type="ECO:0000313" key="33">
    <source>
        <dbReference type="Proteomes" id="UP000034692"/>
    </source>
</evidence>
<evidence type="ECO:0000313" key="8">
    <source>
        <dbReference type="EMBL" id="KKH55457.1"/>
    </source>
</evidence>
<organism evidence="2 30">
    <name type="scientific">Methanosarcina mazei</name>
    <name type="common">Methanosarcina frisia</name>
    <dbReference type="NCBI Taxonomy" id="2209"/>
    <lineage>
        <taxon>Archaea</taxon>
        <taxon>Methanobacteriati</taxon>
        <taxon>Methanobacteriota</taxon>
        <taxon>Stenosarchaea group</taxon>
        <taxon>Methanomicrobia</taxon>
        <taxon>Methanosarcinales</taxon>
        <taxon>Methanosarcinaceae</taxon>
        <taxon>Methanosarcina</taxon>
    </lineage>
</organism>
<evidence type="ECO:0000313" key="13">
    <source>
        <dbReference type="EMBL" id="KKH74161.1"/>
    </source>
</evidence>
<evidence type="ECO:0000313" key="2">
    <source>
        <dbReference type="EMBL" id="KKF98405.1"/>
    </source>
</evidence>
<evidence type="ECO:0000313" key="16">
    <source>
        <dbReference type="EMBL" id="KKH87758.1"/>
    </source>
</evidence>
<dbReference type="Proteomes" id="UP000034578">
    <property type="component" value="Unassembled WGS sequence"/>
</dbReference>
<dbReference type="EMBL" id="JJQW01000073">
    <property type="protein sequence ID" value="KKH87758.1"/>
    <property type="molecule type" value="Genomic_DNA"/>
</dbReference>
<dbReference type="EMBL" id="JJQR01000173">
    <property type="protein sequence ID" value="KKH70528.1"/>
    <property type="molecule type" value="Genomic_DNA"/>
</dbReference>
<evidence type="ECO:0000313" key="31">
    <source>
        <dbReference type="Proteomes" id="UP000034597"/>
    </source>
</evidence>
<evidence type="ECO:0000313" key="28">
    <source>
        <dbReference type="Proteomes" id="UP000034232"/>
    </source>
</evidence>
<evidence type="ECO:0000313" key="22">
    <source>
        <dbReference type="Proteomes" id="UP000033864"/>
    </source>
</evidence>
<evidence type="ECO:0000313" key="3">
    <source>
        <dbReference type="EMBL" id="KKF99914.1"/>
    </source>
</evidence>
<dbReference type="Proteomes" id="UP000033814">
    <property type="component" value="Unassembled WGS sequence"/>
</dbReference>
<evidence type="ECO:0000313" key="32">
    <source>
        <dbReference type="Proteomes" id="UP000034668"/>
    </source>
</evidence>
<dbReference type="Proteomes" id="UP000034692">
    <property type="component" value="Unassembled WGS sequence"/>
</dbReference>
<keyword evidence="1" id="KW-0472">Membrane</keyword>
<evidence type="ECO:0000313" key="35">
    <source>
        <dbReference type="Proteomes" id="UP000034842"/>
    </source>
</evidence>
<protein>
    <submittedName>
        <fullName evidence="2">Uncharacterized protein</fullName>
    </submittedName>
</protein>
<dbReference type="Proteomes" id="UP000034597">
    <property type="component" value="Unassembled WGS sequence"/>
</dbReference>
<dbReference type="EMBL" id="JJQU01000139">
    <property type="protein sequence ID" value="KKH84585.1"/>
    <property type="molecule type" value="Genomic_DNA"/>
</dbReference>
<dbReference type="EMBL" id="JJQS01000129">
    <property type="protein sequence ID" value="KKH71795.1"/>
    <property type="molecule type" value="Genomic_DNA"/>
</dbReference>
<sequence>MSDMISWLNDNKEWLFSGVGVAILSAVYYFVSHRIRHKNKIEPKQTQITGDKCVNFQVGDSLTINDSHFGGKENVK</sequence>
<evidence type="ECO:0000313" key="19">
    <source>
        <dbReference type="EMBL" id="KKI04407.1"/>
    </source>
</evidence>
<evidence type="ECO:0000313" key="30">
    <source>
        <dbReference type="Proteomes" id="UP000034578"/>
    </source>
</evidence>
<evidence type="ECO:0000313" key="7">
    <source>
        <dbReference type="EMBL" id="KKH44314.1"/>
    </source>
</evidence>
<dbReference type="EMBL" id="JJQO01000211">
    <property type="protein sequence ID" value="KKH63017.1"/>
    <property type="molecule type" value="Genomic_DNA"/>
</dbReference>
<evidence type="ECO:0000313" key="4">
    <source>
        <dbReference type="EMBL" id="KKG04148.1"/>
    </source>
</evidence>
<comment type="caution">
    <text evidence="2">The sequence shown here is derived from an EMBL/GenBank/DDBJ whole genome shotgun (WGS) entry which is preliminary data.</text>
</comment>
<evidence type="ECO:0000256" key="1">
    <source>
        <dbReference type="SAM" id="Phobius"/>
    </source>
</evidence>
<evidence type="ECO:0000313" key="9">
    <source>
        <dbReference type="EMBL" id="KKH63017.1"/>
    </source>
</evidence>
<dbReference type="PATRIC" id="fig|2209.51.peg.993"/>
<dbReference type="AlphaFoldDB" id="A0A0F8BB55"/>
<dbReference type="Proteomes" id="UP000034547">
    <property type="component" value="Unassembled WGS sequence"/>
</dbReference>
<proteinExistence type="predicted"/>
<dbReference type="EMBL" id="JJOR01000081">
    <property type="protein sequence ID" value="KKG04148.1"/>
    <property type="molecule type" value="Genomic_DNA"/>
</dbReference>
<evidence type="ECO:0000313" key="20">
    <source>
        <dbReference type="EMBL" id="KKI07008.1"/>
    </source>
</evidence>
<dbReference type="EMBL" id="JJQH01000052">
    <property type="protein sequence ID" value="KKH42698.1"/>
    <property type="molecule type" value="Genomic_DNA"/>
</dbReference>
<reference evidence="21 22" key="1">
    <citation type="journal article" date="2015" name="ISME J.">
        <title>Genomic and phenotypic differentiation among Methanosarcina mazei populations from Columbia River sediment.</title>
        <authorList>
            <person name="Youngblut N.D."/>
            <person name="Wirth J.S."/>
            <person name="Henriksen J.R."/>
            <person name="Smith M."/>
            <person name="Simon H."/>
            <person name="Metcalf W.W."/>
            <person name="Whitaker R.J."/>
        </authorList>
    </citation>
    <scope>NUCLEOTIDE SEQUENCE [LARGE SCALE GENOMIC DNA]</scope>
    <source>
        <strain evidence="5 34">1.H.A.1A.1</strain>
        <strain evidence="6 24">1.H.A.1A.3</strain>
        <strain evidence="7 22">1.H.A.1A.6</strain>
        <strain evidence="8 28">1.H.A.2.3</strain>
        <strain evidence="9 33">1.H.A.2.7</strain>
        <strain evidence="10">1.H.A.2.8</strain>
        <strain evidence="11 37">1.H.M.1A.1</strain>
        <strain evidence="12 25">1.H.M.1A.2</strain>
        <strain evidence="13 35">1.H.M.1A.3</strain>
        <strain evidence="15 27">1.H.M.2.1</strain>
        <strain evidence="14 21">1.H.M.2.2</strain>
        <strain evidence="16 38">1.H.M.2.3</strain>
        <strain evidence="17 32">1.H.M.2.4</strain>
        <strain evidence="18 36">1.H.T.2.1</strain>
        <strain evidence="20 23">1.H.T.2.3</strain>
        <strain evidence="19 29">1.H.T.2.5</strain>
        <strain evidence="4 26">2.F.A.2.3</strain>
        <strain evidence="2 30">2.F.A.2.4</strain>
        <strain evidence="3 31">2.F.T.0.2</strain>
    </source>
</reference>
<accession>A0A0F8BB55</accession>
<evidence type="ECO:0000313" key="14">
    <source>
        <dbReference type="EMBL" id="KKH80567.1"/>
    </source>
</evidence>
<dbReference type="EMBL" id="JJQX01000251">
    <property type="protein sequence ID" value="KKH88033.1"/>
    <property type="molecule type" value="Genomic_DNA"/>
</dbReference>
<dbReference type="EMBL" id="JJQT01000206">
    <property type="protein sequence ID" value="KKH74161.1"/>
    <property type="molecule type" value="Genomic_DNA"/>
</dbReference>
<evidence type="ECO:0000313" key="34">
    <source>
        <dbReference type="Proteomes" id="UP000034758"/>
    </source>
</evidence>
<dbReference type="Proteomes" id="UP000034021">
    <property type="component" value="Unassembled WGS sequence"/>
</dbReference>
<dbReference type="RefSeq" id="WP_048041452.1">
    <property type="nucleotide sequence ID" value="NZ_JBLVWA010000182.1"/>
</dbReference>
<dbReference type="EMBL" id="JJQP01000108">
    <property type="protein sequence ID" value="KKH67311.1"/>
    <property type="molecule type" value="Genomic_DNA"/>
</dbReference>
<dbReference type="EMBL" id="JJQM01000080">
    <property type="protein sequence ID" value="KKH55457.1"/>
    <property type="molecule type" value="Genomic_DNA"/>
</dbReference>
<dbReference type="EMBL" id="JJQV01000133">
    <property type="protein sequence ID" value="KKH80567.1"/>
    <property type="molecule type" value="Genomic_DNA"/>
</dbReference>
<keyword evidence="1" id="KW-1133">Transmembrane helix</keyword>
<dbReference type="EMBL" id="JJOT01000102">
    <property type="protein sequence ID" value="KKF99914.1"/>
    <property type="molecule type" value="Genomic_DNA"/>
</dbReference>
<dbReference type="EMBL" id="JJOS01000131">
    <property type="protein sequence ID" value="KKF98405.1"/>
    <property type="molecule type" value="Genomic_DNA"/>
</dbReference>
<name>A0A0F8BB55_METMZ</name>
<dbReference type="Proteomes" id="UP000033864">
    <property type="component" value="Unassembled WGS sequence"/>
</dbReference>
<evidence type="ECO:0000313" key="24">
    <source>
        <dbReference type="Proteomes" id="UP000034021"/>
    </source>
</evidence>
<gene>
    <name evidence="4" type="ORF">DU31_01155</name>
    <name evidence="3" type="ORF">DU40_16105</name>
    <name evidence="2" type="ORF">DU47_06035</name>
    <name evidence="6" type="ORF">DU50_04540</name>
    <name evidence="5" type="ORF">DU54_14245</name>
    <name evidence="10" type="ORF">DU73_20370</name>
    <name evidence="9" type="ORF">DU75_18225</name>
    <name evidence="8" type="ORF">DU76_02190</name>
    <name evidence="12" type="ORF">DU77_10615</name>
    <name evidence="13" type="ORF">DU78_03755</name>
    <name evidence="17" type="ORF">DU79_09655</name>
    <name evidence="15" type="ORF">DU80_13150</name>
    <name evidence="20" type="ORF">DU81_07525</name>
    <name evidence="14" type="ORF">DU82_14425</name>
    <name evidence="19" type="ORF">DU83_17245</name>
    <name evidence="18" type="ORF">DU84_10835</name>
    <name evidence="7" type="ORF">DU85_17365</name>
    <name evidence="11" type="ORF">DU86_02015</name>
    <name evidence="16" type="ORF">DU88_14365</name>
</gene>
<evidence type="ECO:0000313" key="21">
    <source>
        <dbReference type="Proteomes" id="UP000033814"/>
    </source>
</evidence>
<dbReference type="Proteomes" id="UP000034937">
    <property type="component" value="Unassembled WGS sequence"/>
</dbReference>
<evidence type="ECO:0000313" key="12">
    <source>
        <dbReference type="EMBL" id="KKH71795.1"/>
    </source>
</evidence>
<dbReference type="EMBL" id="JJRB01000056">
    <property type="protein sequence ID" value="KKI04407.1"/>
    <property type="molecule type" value="Genomic_DNA"/>
</dbReference>
<evidence type="ECO:0000313" key="5">
    <source>
        <dbReference type="EMBL" id="KKH40329.1"/>
    </source>
</evidence>
<evidence type="ECO:0000313" key="10">
    <source>
        <dbReference type="EMBL" id="KKH67311.1"/>
    </source>
</evidence>
<evidence type="ECO:0000313" key="17">
    <source>
        <dbReference type="EMBL" id="KKH88033.1"/>
    </source>
</evidence>
<dbReference type="Proteomes" id="UP000034668">
    <property type="component" value="Unassembled WGS sequence"/>
</dbReference>
<dbReference type="Proteomes" id="UP000034232">
    <property type="component" value="Unassembled WGS sequence"/>
</dbReference>
<feature type="transmembrane region" description="Helical" evidence="1">
    <location>
        <begin position="14"/>
        <end position="31"/>
    </location>
</feature>
<evidence type="ECO:0000313" key="15">
    <source>
        <dbReference type="EMBL" id="KKH84585.1"/>
    </source>
</evidence>
<dbReference type="Proteomes" id="UP000034040">
    <property type="component" value="Unassembled WGS sequence"/>
</dbReference>
<dbReference type="Proteomes" id="UP000033885">
    <property type="component" value="Unassembled WGS sequence"/>
</dbReference>
<evidence type="ECO:0000313" key="6">
    <source>
        <dbReference type="EMBL" id="KKH42698.1"/>
    </source>
</evidence>